<dbReference type="Gene3D" id="1.10.10.10">
    <property type="entry name" value="Winged helix-like DNA-binding domain superfamily/Winged helix DNA-binding domain"/>
    <property type="match status" value="1"/>
</dbReference>
<dbReference type="InterPro" id="IPR000014">
    <property type="entry name" value="PAS"/>
</dbReference>
<evidence type="ECO:0000259" key="5">
    <source>
        <dbReference type="PROSITE" id="PS50112"/>
    </source>
</evidence>
<dbReference type="InterPro" id="IPR013655">
    <property type="entry name" value="PAS_fold_3"/>
</dbReference>
<feature type="domain" description="HTH luxR-type" evidence="4">
    <location>
        <begin position="159"/>
        <end position="224"/>
    </location>
</feature>
<dbReference type="SUPFAM" id="SSF46894">
    <property type="entry name" value="C-terminal effector domain of the bipartite response regulators"/>
    <property type="match status" value="1"/>
</dbReference>
<organism evidence="6 7">
    <name type="scientific">Cyclobacterium jeungdonense</name>
    <dbReference type="NCBI Taxonomy" id="708087"/>
    <lineage>
        <taxon>Bacteria</taxon>
        <taxon>Pseudomonadati</taxon>
        <taxon>Bacteroidota</taxon>
        <taxon>Cytophagia</taxon>
        <taxon>Cytophagales</taxon>
        <taxon>Cyclobacteriaceae</taxon>
        <taxon>Cyclobacterium</taxon>
    </lineage>
</organism>
<dbReference type="Gene3D" id="3.30.450.20">
    <property type="entry name" value="PAS domain"/>
    <property type="match status" value="1"/>
</dbReference>
<dbReference type="PRINTS" id="PR00038">
    <property type="entry name" value="HTHLUXR"/>
</dbReference>
<evidence type="ECO:0000313" key="6">
    <source>
        <dbReference type="EMBL" id="MDN3690134.1"/>
    </source>
</evidence>
<reference evidence="7" key="1">
    <citation type="journal article" date="2019" name="Int. J. Syst. Evol. Microbiol.">
        <title>The Global Catalogue of Microorganisms (GCM) 10K type strain sequencing project: providing services to taxonomists for standard genome sequencing and annotation.</title>
        <authorList>
            <consortium name="The Broad Institute Genomics Platform"/>
            <consortium name="The Broad Institute Genome Sequencing Center for Infectious Disease"/>
            <person name="Wu L."/>
            <person name="Ma J."/>
        </authorList>
    </citation>
    <scope>NUCLEOTIDE SEQUENCE [LARGE SCALE GENOMIC DNA]</scope>
    <source>
        <strain evidence="7">CECT 7706</strain>
    </source>
</reference>
<dbReference type="CDD" id="cd06170">
    <property type="entry name" value="LuxR_C_like"/>
    <property type="match status" value="1"/>
</dbReference>
<dbReference type="RefSeq" id="WP_163383357.1">
    <property type="nucleotide sequence ID" value="NZ_JAUFQS010000047.1"/>
</dbReference>
<dbReference type="Pfam" id="PF08447">
    <property type="entry name" value="PAS_3"/>
    <property type="match status" value="1"/>
</dbReference>
<evidence type="ECO:0000256" key="3">
    <source>
        <dbReference type="ARBA" id="ARBA00023163"/>
    </source>
</evidence>
<dbReference type="SUPFAM" id="SSF55785">
    <property type="entry name" value="PYP-like sensor domain (PAS domain)"/>
    <property type="match status" value="1"/>
</dbReference>
<dbReference type="InterPro" id="IPR016032">
    <property type="entry name" value="Sig_transdc_resp-reg_C-effctor"/>
</dbReference>
<dbReference type="InterPro" id="IPR036388">
    <property type="entry name" value="WH-like_DNA-bd_sf"/>
</dbReference>
<gene>
    <name evidence="6" type="ORF">QWZ15_20100</name>
</gene>
<evidence type="ECO:0000259" key="4">
    <source>
        <dbReference type="PROSITE" id="PS50043"/>
    </source>
</evidence>
<dbReference type="InterPro" id="IPR000792">
    <property type="entry name" value="Tscrpt_reg_LuxR_C"/>
</dbReference>
<keyword evidence="2" id="KW-0238">DNA-binding</keyword>
<dbReference type="EMBL" id="JAUFQS010000047">
    <property type="protein sequence ID" value="MDN3690134.1"/>
    <property type="molecule type" value="Genomic_DNA"/>
</dbReference>
<evidence type="ECO:0000256" key="2">
    <source>
        <dbReference type="ARBA" id="ARBA00023125"/>
    </source>
</evidence>
<dbReference type="PANTHER" id="PTHR44688:SF16">
    <property type="entry name" value="DNA-BINDING TRANSCRIPTIONAL ACTIVATOR DEVR_DOSR"/>
    <property type="match status" value="1"/>
</dbReference>
<feature type="domain" description="PAS" evidence="5">
    <location>
        <begin position="35"/>
        <end position="94"/>
    </location>
</feature>
<sequence length="226" mass="26500">MISGNEIESDVSAILSPEEIRALSSYCEGEKNLMISVFDKRNKEFLYHNDSFKTILGYSKQEMTRGGWDFWFQKIKPDELSGIRPVFESIIQNPDFFNGRNAVPSFSYHIQDTCREWFLIQHQVSLLIKSCNELLISYLYDVSYKERIENIFSRFRFSVQNRTWAISNREMEVLQLIGEGYSSRQIADRLYISIHTAISHRKHLIEKFAVKNTAQLIKEASKSYLI</sequence>
<dbReference type="PANTHER" id="PTHR44688">
    <property type="entry name" value="DNA-BINDING TRANSCRIPTIONAL ACTIVATOR DEVR_DOSR"/>
    <property type="match status" value="1"/>
</dbReference>
<dbReference type="Pfam" id="PF00196">
    <property type="entry name" value="GerE"/>
    <property type="match status" value="1"/>
</dbReference>
<dbReference type="Proteomes" id="UP001236663">
    <property type="component" value="Unassembled WGS sequence"/>
</dbReference>
<keyword evidence="3" id="KW-0804">Transcription</keyword>
<comment type="caution">
    <text evidence="6">The sequence shown here is derived from an EMBL/GenBank/DDBJ whole genome shotgun (WGS) entry which is preliminary data.</text>
</comment>
<name>A0ABT8CDU1_9BACT</name>
<protein>
    <submittedName>
        <fullName evidence="6">LuxR C-terminal-related transcriptional regulator</fullName>
    </submittedName>
</protein>
<dbReference type="SMART" id="SM00421">
    <property type="entry name" value="HTH_LUXR"/>
    <property type="match status" value="1"/>
</dbReference>
<proteinExistence type="predicted"/>
<keyword evidence="1" id="KW-0805">Transcription regulation</keyword>
<dbReference type="InterPro" id="IPR035965">
    <property type="entry name" value="PAS-like_dom_sf"/>
</dbReference>
<accession>A0ABT8CDU1</accession>
<evidence type="ECO:0000256" key="1">
    <source>
        <dbReference type="ARBA" id="ARBA00023015"/>
    </source>
</evidence>
<dbReference type="PROSITE" id="PS50112">
    <property type="entry name" value="PAS"/>
    <property type="match status" value="1"/>
</dbReference>
<keyword evidence="7" id="KW-1185">Reference proteome</keyword>
<dbReference type="PROSITE" id="PS50043">
    <property type="entry name" value="HTH_LUXR_2"/>
    <property type="match status" value="1"/>
</dbReference>
<evidence type="ECO:0000313" key="7">
    <source>
        <dbReference type="Proteomes" id="UP001236663"/>
    </source>
</evidence>